<evidence type="ECO:0000256" key="7">
    <source>
        <dbReference type="SAM" id="SignalP"/>
    </source>
</evidence>
<reference evidence="9 10" key="1">
    <citation type="submission" date="2014-04" db="EMBL/GenBank/DDBJ databases">
        <authorList>
            <consortium name="DOE Joint Genome Institute"/>
            <person name="Kuo A."/>
            <person name="Gay G."/>
            <person name="Dore J."/>
            <person name="Kohler A."/>
            <person name="Nagy L.G."/>
            <person name="Floudas D."/>
            <person name="Copeland A."/>
            <person name="Barry K.W."/>
            <person name="Cichocki N."/>
            <person name="Veneault-Fourrey C."/>
            <person name="LaButti K."/>
            <person name="Lindquist E.A."/>
            <person name="Lipzen A."/>
            <person name="Lundell T."/>
            <person name="Morin E."/>
            <person name="Murat C."/>
            <person name="Sun H."/>
            <person name="Tunlid A."/>
            <person name="Henrissat B."/>
            <person name="Grigoriev I.V."/>
            <person name="Hibbett D.S."/>
            <person name="Martin F."/>
            <person name="Nordberg H.P."/>
            <person name="Cantor M.N."/>
            <person name="Hua S.X."/>
        </authorList>
    </citation>
    <scope>NUCLEOTIDE SEQUENCE [LARGE SCALE GENOMIC DNA]</scope>
    <source>
        <strain evidence="10">h7</strain>
    </source>
</reference>
<evidence type="ECO:0000313" key="9">
    <source>
        <dbReference type="EMBL" id="KIM42838.1"/>
    </source>
</evidence>
<dbReference type="GO" id="GO:0017177">
    <property type="term" value="C:glucosidase II complex"/>
    <property type="evidence" value="ECO:0007669"/>
    <property type="project" value="TreeGrafter"/>
</dbReference>
<keyword evidence="2 7" id="KW-0732">Signal</keyword>
<evidence type="ECO:0000256" key="4">
    <source>
        <dbReference type="ARBA" id="ARBA00023157"/>
    </source>
</evidence>
<evidence type="ECO:0000256" key="5">
    <source>
        <dbReference type="SAM" id="Coils"/>
    </source>
</evidence>
<keyword evidence="5" id="KW-0175">Coiled coil</keyword>
<evidence type="ECO:0000259" key="8">
    <source>
        <dbReference type="PROSITE" id="PS51914"/>
    </source>
</evidence>
<feature type="compositionally biased region" description="Basic and acidic residues" evidence="6">
    <location>
        <begin position="269"/>
        <end position="284"/>
    </location>
</feature>
<dbReference type="Pfam" id="PF12999">
    <property type="entry name" value="PRKCSH-like"/>
    <property type="match status" value="1"/>
</dbReference>
<dbReference type="InterPro" id="IPR039794">
    <property type="entry name" value="Gtb1-like"/>
</dbReference>
<evidence type="ECO:0000256" key="6">
    <source>
        <dbReference type="SAM" id="MobiDB-lite"/>
    </source>
</evidence>
<feature type="domain" description="MRH" evidence="8">
    <location>
        <begin position="427"/>
        <end position="534"/>
    </location>
</feature>
<feature type="coiled-coil region" evidence="5">
    <location>
        <begin position="379"/>
        <end position="413"/>
    </location>
</feature>
<protein>
    <recommendedName>
        <fullName evidence="1">Glucosidase 2 subunit beta</fullName>
    </recommendedName>
</protein>
<dbReference type="HOGENOM" id="CLU_016834_2_0_1"/>
<organism evidence="9 10">
    <name type="scientific">Hebeloma cylindrosporum</name>
    <dbReference type="NCBI Taxonomy" id="76867"/>
    <lineage>
        <taxon>Eukaryota</taxon>
        <taxon>Fungi</taxon>
        <taxon>Dikarya</taxon>
        <taxon>Basidiomycota</taxon>
        <taxon>Agaricomycotina</taxon>
        <taxon>Agaricomycetes</taxon>
        <taxon>Agaricomycetidae</taxon>
        <taxon>Agaricales</taxon>
        <taxon>Agaricineae</taxon>
        <taxon>Hymenogastraceae</taxon>
        <taxon>Hebeloma</taxon>
    </lineage>
</organism>
<evidence type="ECO:0000256" key="2">
    <source>
        <dbReference type="ARBA" id="ARBA00022729"/>
    </source>
</evidence>
<keyword evidence="3" id="KW-0256">Endoplasmic reticulum</keyword>
<accession>A0A0C2XYX7</accession>
<dbReference type="AlphaFoldDB" id="A0A0C2XYX7"/>
<feature type="region of interest" description="Disordered" evidence="6">
    <location>
        <begin position="268"/>
        <end position="296"/>
    </location>
</feature>
<gene>
    <name evidence="9" type="ORF">M413DRAFT_444489</name>
</gene>
<dbReference type="Pfam" id="PF13015">
    <property type="entry name" value="PRKCSH_1"/>
    <property type="match status" value="1"/>
</dbReference>
<dbReference type="GO" id="GO:0006491">
    <property type="term" value="P:N-glycan processing"/>
    <property type="evidence" value="ECO:0007669"/>
    <property type="project" value="TreeGrafter"/>
</dbReference>
<sequence>MVPWLILLASLPLSATAGPSKTLGVSPDLLPKYTPSKSGTWKCLDGSKEIPWDFVNDDSCDCPDGSDEPGTGACPNTRFYCKNEGHIGAFIPSSRVNDGLCEVQCCDGSDEHTGVCPNLCKEIGEEYRTKRDAELKIQRAGAKVRASYIAFAHQEKKRLEADVQKLAEEIKVQEKEVSRLRDIAERSESLSQAALEQKKKSPLYQSFLSHNAALKSMQREHAKHLEREKALGLILDTLRTGYNPNYQDMAVLEAVRGWEELAGLPHINDVGKEKEGENKDDTAKQETAPETEEPLEEGMWTADQLQHQLDALLGTDYVSLLLEHEEFIQAPIDGSILFELSSYLPESILPIYEDFKDTLVSWLQKFHVISGGTDGAADSSRAQQAYHDAENELEQLNTEKETKENDVKEIFNIHGFGAKGEWKKLDGTCLEKDTGDYTYEVCLFKEVKQRPNNGGTTFSLGKFESWNPSPDVKPGEPEYYQKQVYKHGTRCWNGPERNVVLLLTCGTENAILTVQELEKCEYEFTGTSPALCLPLVGDQKKAGGSREEL</sequence>
<feature type="chain" id="PRO_5002159255" description="Glucosidase 2 subunit beta" evidence="7">
    <location>
        <begin position="18"/>
        <end position="549"/>
    </location>
</feature>
<keyword evidence="4" id="KW-1015">Disulfide bond</keyword>
<dbReference type="SUPFAM" id="SSF50911">
    <property type="entry name" value="Mannose 6-phosphate receptor domain"/>
    <property type="match status" value="1"/>
</dbReference>
<dbReference type="Proteomes" id="UP000053424">
    <property type="component" value="Unassembled WGS sequence"/>
</dbReference>
<feature type="signal peptide" evidence="7">
    <location>
        <begin position="1"/>
        <end position="17"/>
    </location>
</feature>
<reference evidence="10" key="2">
    <citation type="submission" date="2015-01" db="EMBL/GenBank/DDBJ databases">
        <title>Evolutionary Origins and Diversification of the Mycorrhizal Mutualists.</title>
        <authorList>
            <consortium name="DOE Joint Genome Institute"/>
            <consortium name="Mycorrhizal Genomics Consortium"/>
            <person name="Kohler A."/>
            <person name="Kuo A."/>
            <person name="Nagy L.G."/>
            <person name="Floudas D."/>
            <person name="Copeland A."/>
            <person name="Barry K.W."/>
            <person name="Cichocki N."/>
            <person name="Veneault-Fourrey C."/>
            <person name="LaButti K."/>
            <person name="Lindquist E.A."/>
            <person name="Lipzen A."/>
            <person name="Lundell T."/>
            <person name="Morin E."/>
            <person name="Murat C."/>
            <person name="Riley R."/>
            <person name="Ohm R."/>
            <person name="Sun H."/>
            <person name="Tunlid A."/>
            <person name="Henrissat B."/>
            <person name="Grigoriev I.V."/>
            <person name="Hibbett D.S."/>
            <person name="Martin F."/>
        </authorList>
    </citation>
    <scope>NUCLEOTIDE SEQUENCE [LARGE SCALE GENOMIC DNA]</scope>
    <source>
        <strain evidence="10">h7</strain>
    </source>
</reference>
<dbReference type="InterPro" id="IPR009011">
    <property type="entry name" value="Man6P_isomerase_rcpt-bd_dom_sf"/>
</dbReference>
<dbReference type="PANTHER" id="PTHR12630:SF1">
    <property type="entry name" value="GLUCOSIDASE 2 SUBUNIT BETA"/>
    <property type="match status" value="1"/>
</dbReference>
<dbReference type="Gene3D" id="2.70.130.10">
    <property type="entry name" value="Mannose-6-phosphate receptor binding domain"/>
    <property type="match status" value="1"/>
</dbReference>
<dbReference type="OrthoDB" id="28322at2759"/>
<dbReference type="InterPro" id="IPR044865">
    <property type="entry name" value="MRH_dom"/>
</dbReference>
<keyword evidence="10" id="KW-1185">Reference proteome</keyword>
<evidence type="ECO:0000313" key="10">
    <source>
        <dbReference type="Proteomes" id="UP000053424"/>
    </source>
</evidence>
<dbReference type="PANTHER" id="PTHR12630">
    <property type="entry name" value="N-LINKED OLIGOSACCHARIDE PROCESSING"/>
    <property type="match status" value="1"/>
</dbReference>
<feature type="coiled-coil region" evidence="5">
    <location>
        <begin position="149"/>
        <end position="183"/>
    </location>
</feature>
<dbReference type="InterPro" id="IPR036607">
    <property type="entry name" value="PRKCSH"/>
</dbReference>
<dbReference type="PROSITE" id="PS51914">
    <property type="entry name" value="MRH"/>
    <property type="match status" value="1"/>
</dbReference>
<evidence type="ECO:0000256" key="1">
    <source>
        <dbReference type="ARBA" id="ARBA00022387"/>
    </source>
</evidence>
<proteinExistence type="predicted"/>
<dbReference type="InterPro" id="IPR028146">
    <property type="entry name" value="PRKCSH_N"/>
</dbReference>
<dbReference type="EMBL" id="KN831777">
    <property type="protein sequence ID" value="KIM42838.1"/>
    <property type="molecule type" value="Genomic_DNA"/>
</dbReference>
<evidence type="ECO:0000256" key="3">
    <source>
        <dbReference type="ARBA" id="ARBA00022824"/>
    </source>
</evidence>
<name>A0A0C2XYX7_HEBCY</name>
<dbReference type="STRING" id="686832.A0A0C2XYX7"/>